<geneLocation type="plasmid" evidence="2 3">
    <name>unnamed1</name>
</geneLocation>
<reference evidence="1" key="3">
    <citation type="submission" date="2023-12" db="EMBL/GenBank/DDBJ databases">
        <authorList>
            <person name="Sun Q."/>
            <person name="Inoue M."/>
        </authorList>
    </citation>
    <scope>NUCLEOTIDE SEQUENCE</scope>
    <source>
        <strain evidence="1">JCM 12289</strain>
    </source>
</reference>
<evidence type="ECO:0000313" key="4">
    <source>
        <dbReference type="Proteomes" id="UP001500962"/>
    </source>
</evidence>
<dbReference type="EMBL" id="BAAADN010000067">
    <property type="protein sequence ID" value="GAA0473926.1"/>
    <property type="molecule type" value="Genomic_DNA"/>
</dbReference>
<sequence>MTDEITRQELCERYDGIYTAAITDVLHEHGYEEQTLDPDITPIETGVSATGIAFPIIGQPNRSVDADESLRTFLKMHEDISNNHLLMYDTNDDSSAHLGELEVSSLQPRGCNGAIIDGGIRDTSTILEKGFPVFHKYTSPVDCIFRWELLDWDVPAVVGGVEVTPGDIVVADDDGVVVVPEKIAEEILYDAEKMVDSEDKVRESLSEGMTPLEAYEKYGTF</sequence>
<evidence type="ECO:0000313" key="1">
    <source>
        <dbReference type="EMBL" id="GAA0473926.1"/>
    </source>
</evidence>
<dbReference type="RefSeq" id="WP_244705856.1">
    <property type="nucleotide sequence ID" value="NZ_BAAADN010000067.1"/>
</dbReference>
<evidence type="ECO:0000313" key="3">
    <source>
        <dbReference type="Proteomes" id="UP000830542"/>
    </source>
</evidence>
<protein>
    <submittedName>
        <fullName evidence="2">RraA family protein</fullName>
    </submittedName>
</protein>
<dbReference type="Proteomes" id="UP001500962">
    <property type="component" value="Unassembled WGS sequence"/>
</dbReference>
<dbReference type="Gene3D" id="3.50.30.40">
    <property type="entry name" value="Ribonuclease E inhibitor RraA/RraA-like"/>
    <property type="match status" value="1"/>
</dbReference>
<name>A0AAV3SKZ5_HALDO</name>
<dbReference type="InterPro" id="IPR005493">
    <property type="entry name" value="RraA/RraA-like"/>
</dbReference>
<dbReference type="EMBL" id="CP095006">
    <property type="protein sequence ID" value="UOO96803.1"/>
    <property type="molecule type" value="Genomic_DNA"/>
</dbReference>
<gene>
    <name evidence="1" type="ORF">GCM10008985_33250</name>
    <name evidence="2" type="ORF">MUK72_14795</name>
</gene>
<dbReference type="InterPro" id="IPR036704">
    <property type="entry name" value="RraA/RraA-like_sf"/>
</dbReference>
<dbReference type="Proteomes" id="UP000830542">
    <property type="component" value="Plasmid unnamed1"/>
</dbReference>
<proteinExistence type="predicted"/>
<dbReference type="KEGG" id="hdo:MUK72_14795"/>
<dbReference type="PANTHER" id="PTHR33254">
    <property type="entry name" value="4-HYDROXY-4-METHYL-2-OXOGLUTARATE ALDOLASE 3-RELATED"/>
    <property type="match status" value="1"/>
</dbReference>
<dbReference type="PANTHER" id="PTHR33254:SF16">
    <property type="entry name" value="BLR3842 PROTEIN"/>
    <property type="match status" value="1"/>
</dbReference>
<accession>A0AAV3SKZ5</accession>
<reference evidence="1" key="1">
    <citation type="journal article" date="2014" name="Int. J. Syst. Evol. Microbiol.">
        <title>Complete genome sequence of Corynebacterium casei LMG S-19264T (=DSM 44701T), isolated from a smear-ripened cheese.</title>
        <authorList>
            <consortium name="US DOE Joint Genome Institute (JGI-PGF)"/>
            <person name="Walter F."/>
            <person name="Albersmeier A."/>
            <person name="Kalinowski J."/>
            <person name="Ruckert C."/>
        </authorList>
    </citation>
    <scope>NUCLEOTIDE SEQUENCE</scope>
    <source>
        <strain evidence="1">JCM 12289</strain>
    </source>
</reference>
<dbReference type="CDD" id="cd16841">
    <property type="entry name" value="RraA_family"/>
    <property type="match status" value="1"/>
</dbReference>
<dbReference type="GeneID" id="71763141"/>
<reference evidence="2" key="2">
    <citation type="submission" date="2022-04" db="EMBL/GenBank/DDBJ databases">
        <title>Sequencing and genomic assembly of Halococcus dombrowskii.</title>
        <authorList>
            <person name="Lim S.W."/>
            <person name="MacLea K.S."/>
        </authorList>
    </citation>
    <scope>NUCLEOTIDE SEQUENCE</scope>
    <source>
        <strain evidence="2">H4</strain>
        <plasmid evidence="2">unnamed1</plasmid>
    </source>
</reference>
<dbReference type="SUPFAM" id="SSF89562">
    <property type="entry name" value="RraA-like"/>
    <property type="match status" value="1"/>
</dbReference>
<dbReference type="AlphaFoldDB" id="A0AAV3SKZ5"/>
<keyword evidence="3" id="KW-1185">Reference proteome</keyword>
<evidence type="ECO:0000313" key="2">
    <source>
        <dbReference type="EMBL" id="UOO96803.1"/>
    </source>
</evidence>
<dbReference type="Pfam" id="PF03737">
    <property type="entry name" value="RraA-like"/>
    <property type="match status" value="1"/>
</dbReference>
<organism evidence="1 4">
    <name type="scientific">Halococcus dombrowskii</name>
    <dbReference type="NCBI Taxonomy" id="179637"/>
    <lineage>
        <taxon>Archaea</taxon>
        <taxon>Methanobacteriati</taxon>
        <taxon>Methanobacteriota</taxon>
        <taxon>Stenosarchaea group</taxon>
        <taxon>Halobacteria</taxon>
        <taxon>Halobacteriales</taxon>
        <taxon>Halococcaceae</taxon>
        <taxon>Halococcus</taxon>
    </lineage>
</organism>
<keyword evidence="2" id="KW-0614">Plasmid</keyword>